<dbReference type="EMBL" id="JAJJMB010010315">
    <property type="protein sequence ID" value="KAI3909634.1"/>
    <property type="molecule type" value="Genomic_DNA"/>
</dbReference>
<organism evidence="2 3">
    <name type="scientific">Papaver atlanticum</name>
    <dbReference type="NCBI Taxonomy" id="357466"/>
    <lineage>
        <taxon>Eukaryota</taxon>
        <taxon>Viridiplantae</taxon>
        <taxon>Streptophyta</taxon>
        <taxon>Embryophyta</taxon>
        <taxon>Tracheophyta</taxon>
        <taxon>Spermatophyta</taxon>
        <taxon>Magnoliopsida</taxon>
        <taxon>Ranunculales</taxon>
        <taxon>Papaveraceae</taxon>
        <taxon>Papaveroideae</taxon>
        <taxon>Papaver</taxon>
    </lineage>
</organism>
<keyword evidence="3" id="KW-1185">Reference proteome</keyword>
<proteinExistence type="predicted"/>
<dbReference type="Proteomes" id="UP001202328">
    <property type="component" value="Unassembled WGS sequence"/>
</dbReference>
<name>A0AAD4SL68_9MAGN</name>
<feature type="region of interest" description="Disordered" evidence="1">
    <location>
        <begin position="87"/>
        <end position="113"/>
    </location>
</feature>
<comment type="caution">
    <text evidence="2">The sequence shown here is derived from an EMBL/GenBank/DDBJ whole genome shotgun (WGS) entry which is preliminary data.</text>
</comment>
<sequence length="153" mass="17998">MICTCAILHQTLNLITSIAYAVEFLPLYFDFERVYQCKTVEFLWLYFDFERVYQFKTVKRALSRENRRYPMAHLSAVRAAQRGVMLEEEIPSTDTDESAESDSETSSDKQSEPISIDVKHSIRKYQRKYLFIQEFLWCNGMAKRGDKEIPDNG</sequence>
<dbReference type="AlphaFoldDB" id="A0AAD4SL68"/>
<accession>A0AAD4SL68</accession>
<feature type="compositionally biased region" description="Acidic residues" evidence="1">
    <location>
        <begin position="87"/>
        <end position="105"/>
    </location>
</feature>
<gene>
    <name evidence="2" type="ORF">MKW98_014051</name>
</gene>
<protein>
    <submittedName>
        <fullName evidence="2">Uncharacterized protein</fullName>
    </submittedName>
</protein>
<evidence type="ECO:0000313" key="2">
    <source>
        <dbReference type="EMBL" id="KAI3909634.1"/>
    </source>
</evidence>
<evidence type="ECO:0000313" key="3">
    <source>
        <dbReference type="Proteomes" id="UP001202328"/>
    </source>
</evidence>
<reference evidence="2" key="1">
    <citation type="submission" date="2022-04" db="EMBL/GenBank/DDBJ databases">
        <title>A functionally conserved STORR gene fusion in Papaver species that diverged 16.8 million years ago.</title>
        <authorList>
            <person name="Catania T."/>
        </authorList>
    </citation>
    <scope>NUCLEOTIDE SEQUENCE</scope>
    <source>
        <strain evidence="2">S-188037</strain>
    </source>
</reference>
<evidence type="ECO:0000256" key="1">
    <source>
        <dbReference type="SAM" id="MobiDB-lite"/>
    </source>
</evidence>